<dbReference type="EMBL" id="CAEKKB010000001">
    <property type="protein sequence ID" value="CAB4297381.1"/>
    <property type="molecule type" value="Genomic_DNA"/>
</dbReference>
<keyword evidence="3" id="KW-1185">Reference proteome</keyword>
<evidence type="ECO:0000313" key="2">
    <source>
        <dbReference type="EMBL" id="CAB4298408.1"/>
    </source>
</evidence>
<evidence type="ECO:0000313" key="3">
    <source>
        <dbReference type="Proteomes" id="UP000507245"/>
    </source>
</evidence>
<evidence type="ECO:0000313" key="1">
    <source>
        <dbReference type="EMBL" id="CAB4297381.1"/>
    </source>
</evidence>
<organism evidence="2 3">
    <name type="scientific">Prunus armeniaca</name>
    <name type="common">Apricot</name>
    <name type="synonym">Armeniaca vulgaris</name>
    <dbReference type="NCBI Taxonomy" id="36596"/>
    <lineage>
        <taxon>Eukaryota</taxon>
        <taxon>Viridiplantae</taxon>
        <taxon>Streptophyta</taxon>
        <taxon>Embryophyta</taxon>
        <taxon>Tracheophyta</taxon>
        <taxon>Spermatophyta</taxon>
        <taxon>Magnoliopsida</taxon>
        <taxon>eudicotyledons</taxon>
        <taxon>Gunneridae</taxon>
        <taxon>Pentapetalae</taxon>
        <taxon>rosids</taxon>
        <taxon>fabids</taxon>
        <taxon>Rosales</taxon>
        <taxon>Rosaceae</taxon>
        <taxon>Amygdaloideae</taxon>
        <taxon>Amygdaleae</taxon>
        <taxon>Prunus</taxon>
    </lineage>
</organism>
<protein>
    <submittedName>
        <fullName evidence="2">Uncharacterized protein</fullName>
    </submittedName>
</protein>
<reference evidence="3" key="1">
    <citation type="journal article" date="2020" name="Genome Biol.">
        <title>Gamete binning: chromosome-level and haplotype-resolved genome assembly enabled by high-throughput single-cell sequencing of gamete genomes.</title>
        <authorList>
            <person name="Campoy J.A."/>
            <person name="Sun H."/>
            <person name="Goel M."/>
            <person name="Jiao W.-B."/>
            <person name="Folz-Donahue K."/>
            <person name="Wang N."/>
            <person name="Rubio M."/>
            <person name="Liu C."/>
            <person name="Kukat C."/>
            <person name="Ruiz D."/>
            <person name="Huettel B."/>
            <person name="Schneeberger K."/>
        </authorList>
    </citation>
    <scope>NUCLEOTIDE SEQUENCE [LARGE SCALE GENOMIC DNA]</scope>
    <source>
        <strain evidence="3">cv. Rojo Pasion</strain>
    </source>
</reference>
<dbReference type="Proteomes" id="UP000507245">
    <property type="component" value="Unassembled WGS sequence"/>
</dbReference>
<accession>A0A6J5WJH0</accession>
<name>A0A6J5WJH0_PRUAR</name>
<proteinExistence type="predicted"/>
<reference evidence="2" key="2">
    <citation type="submission" date="2020-05" db="EMBL/GenBank/DDBJ databases">
        <authorList>
            <person name="Campoy J."/>
            <person name="Schneeberger K."/>
            <person name="Spophaly S."/>
        </authorList>
    </citation>
    <scope>NUCLEOTIDE SEQUENCE [LARGE SCALE GENOMIC DNA]</scope>
    <source>
        <strain evidence="2">PruArmRojPasFocal</strain>
    </source>
</reference>
<dbReference type="EMBL" id="CAEKKB010000002">
    <property type="protein sequence ID" value="CAB4298408.1"/>
    <property type="molecule type" value="Genomic_DNA"/>
</dbReference>
<dbReference type="AlphaFoldDB" id="A0A6J5WJH0"/>
<sequence length="82" mass="9577">MPKSYTPPFVQVKDRLGCQQFHGKWKTNIGWKTINTKCNSLNFQYEPHSPTSHTRIKGIHKAAKGFSQHERYRVAMESFHDS</sequence>
<gene>
    <name evidence="2" type="ORF">ORAREDHAP_LOCUS10731</name>
    <name evidence="1" type="ORF">ORAREDHAP_LOCUS9301</name>
</gene>